<feature type="transmembrane region" description="Helical" evidence="5">
    <location>
        <begin position="12"/>
        <end position="31"/>
    </location>
</feature>
<dbReference type="EMBL" id="RBNI01013713">
    <property type="protein sequence ID" value="RUP26513.1"/>
    <property type="molecule type" value="Genomic_DNA"/>
</dbReference>
<organism evidence="7 8">
    <name type="scientific">Jimgerdemannia flammicorona</name>
    <dbReference type="NCBI Taxonomy" id="994334"/>
    <lineage>
        <taxon>Eukaryota</taxon>
        <taxon>Fungi</taxon>
        <taxon>Fungi incertae sedis</taxon>
        <taxon>Mucoromycota</taxon>
        <taxon>Mucoromycotina</taxon>
        <taxon>Endogonomycetes</taxon>
        <taxon>Endogonales</taxon>
        <taxon>Endogonaceae</taxon>
        <taxon>Jimgerdemannia</taxon>
    </lineage>
</organism>
<dbReference type="PANTHER" id="PTHR11132">
    <property type="entry name" value="SOLUTE CARRIER FAMILY 35"/>
    <property type="match status" value="1"/>
</dbReference>
<accession>A0A433BJJ9</accession>
<feature type="transmembrane region" description="Helical" evidence="5">
    <location>
        <begin position="38"/>
        <end position="59"/>
    </location>
</feature>
<evidence type="ECO:0000256" key="4">
    <source>
        <dbReference type="ARBA" id="ARBA00023136"/>
    </source>
</evidence>
<comment type="caution">
    <text evidence="7">The sequence shown here is derived from an EMBL/GenBank/DDBJ whole genome shotgun (WGS) entry which is preliminary data.</text>
</comment>
<feature type="transmembrane region" description="Helical" evidence="5">
    <location>
        <begin position="194"/>
        <end position="212"/>
    </location>
</feature>
<evidence type="ECO:0000259" key="6">
    <source>
        <dbReference type="Pfam" id="PF03151"/>
    </source>
</evidence>
<evidence type="ECO:0000256" key="1">
    <source>
        <dbReference type="ARBA" id="ARBA00004141"/>
    </source>
</evidence>
<evidence type="ECO:0000256" key="2">
    <source>
        <dbReference type="ARBA" id="ARBA00022692"/>
    </source>
</evidence>
<dbReference type="GO" id="GO:0016020">
    <property type="term" value="C:membrane"/>
    <property type="evidence" value="ECO:0007669"/>
    <property type="project" value="UniProtKB-SubCell"/>
</dbReference>
<reference evidence="7 8" key="1">
    <citation type="journal article" date="2018" name="New Phytol.">
        <title>Phylogenomics of Endogonaceae and evolution of mycorrhizas within Mucoromycota.</title>
        <authorList>
            <person name="Chang Y."/>
            <person name="Desiro A."/>
            <person name="Na H."/>
            <person name="Sandor L."/>
            <person name="Lipzen A."/>
            <person name="Clum A."/>
            <person name="Barry K."/>
            <person name="Grigoriev I.V."/>
            <person name="Martin F.M."/>
            <person name="Stajich J.E."/>
            <person name="Smith M.E."/>
            <person name="Bonito G."/>
            <person name="Spatafora J.W."/>
        </authorList>
    </citation>
    <scope>NUCLEOTIDE SEQUENCE [LARGE SCALE GENOMIC DNA]</scope>
    <source>
        <strain evidence="7 8">GMNB39</strain>
    </source>
</reference>
<name>A0A433BJJ9_9FUNG</name>
<evidence type="ECO:0000256" key="5">
    <source>
        <dbReference type="SAM" id="Phobius"/>
    </source>
</evidence>
<evidence type="ECO:0000256" key="3">
    <source>
        <dbReference type="ARBA" id="ARBA00022989"/>
    </source>
</evidence>
<feature type="transmembrane region" description="Helical" evidence="5">
    <location>
        <begin position="249"/>
        <end position="267"/>
    </location>
</feature>
<feature type="transmembrane region" description="Helical" evidence="5">
    <location>
        <begin position="107"/>
        <end position="124"/>
    </location>
</feature>
<keyword evidence="8" id="KW-1185">Reference proteome</keyword>
<dbReference type="InterPro" id="IPR004853">
    <property type="entry name" value="Sugar_P_trans_dom"/>
</dbReference>
<feature type="domain" description="Sugar phosphate transporter" evidence="6">
    <location>
        <begin position="19"/>
        <end position="227"/>
    </location>
</feature>
<evidence type="ECO:0000313" key="8">
    <source>
        <dbReference type="Proteomes" id="UP000268093"/>
    </source>
</evidence>
<dbReference type="Pfam" id="PF03151">
    <property type="entry name" value="TPT"/>
    <property type="match status" value="1"/>
</dbReference>
<dbReference type="Proteomes" id="UP000268093">
    <property type="component" value="Unassembled WGS sequence"/>
</dbReference>
<sequence>MVTQNEQTQPWRTVTFAVSFYMVTSLVMVLVNKWTLNGIAVPMTFLWAQLLIAVILLYVSSWFGLLKLPVIQGDITYRLLPLIGVNVIGLTVNTLCLNYVDASFYQVARALVLPITVLLSYLLLSKSSSVMILVSCLIVCLGFFVGVATETHSTISTTTPLGIFYGIFSSFTTALHAIVIKRSLDVVQGATMDLVYYNNLLSAVALLPILILSGEHAKVYDMLWDSLDKSGTEGVYEEAASSNMAMRTFVIGALITVSGGWWVGGFVN</sequence>
<gene>
    <name evidence="7" type="ORF">BC936DRAFT_138778</name>
</gene>
<keyword evidence="2 5" id="KW-0812">Transmembrane</keyword>
<proteinExistence type="predicted"/>
<feature type="transmembrane region" description="Helical" evidence="5">
    <location>
        <begin position="161"/>
        <end position="179"/>
    </location>
</feature>
<evidence type="ECO:0000313" key="7">
    <source>
        <dbReference type="EMBL" id="RUP26513.1"/>
    </source>
</evidence>
<dbReference type="AlphaFoldDB" id="A0A433BJJ9"/>
<feature type="transmembrane region" description="Helical" evidence="5">
    <location>
        <begin position="130"/>
        <end position="149"/>
    </location>
</feature>
<comment type="subcellular location">
    <subcellularLocation>
        <location evidence="1">Membrane</location>
        <topology evidence="1">Multi-pass membrane protein</topology>
    </subcellularLocation>
</comment>
<keyword evidence="4 5" id="KW-0472">Membrane</keyword>
<feature type="transmembrane region" description="Helical" evidence="5">
    <location>
        <begin position="79"/>
        <end position="100"/>
    </location>
</feature>
<dbReference type="InterPro" id="IPR050186">
    <property type="entry name" value="TPT_transporter"/>
</dbReference>
<keyword evidence="3 5" id="KW-1133">Transmembrane helix</keyword>
<protein>
    <recommendedName>
        <fullName evidence="6">Sugar phosphate transporter domain-containing protein</fullName>
    </recommendedName>
</protein>
<dbReference type="OrthoDB" id="5547497at2759"/>